<dbReference type="InterPro" id="IPR036412">
    <property type="entry name" value="HAD-like_sf"/>
</dbReference>
<dbReference type="RefSeq" id="WP_062229583.1">
    <property type="nucleotide sequence ID" value="NZ_KQ948144.1"/>
</dbReference>
<dbReference type="Gene3D" id="3.40.50.1000">
    <property type="entry name" value="HAD superfamily/HAD-like"/>
    <property type="match status" value="1"/>
</dbReference>
<dbReference type="AlphaFoldDB" id="A0A101ND18"/>
<evidence type="ECO:0008006" key="3">
    <source>
        <dbReference type="Google" id="ProtNLM"/>
    </source>
</evidence>
<comment type="caution">
    <text evidence="1">The sequence shown here is derived from an EMBL/GenBank/DDBJ whole genome shotgun (WGS) entry which is preliminary data.</text>
</comment>
<evidence type="ECO:0000313" key="1">
    <source>
        <dbReference type="EMBL" id="KUM90971.1"/>
    </source>
</evidence>
<proteinExistence type="predicted"/>
<organism evidence="1 2">
    <name type="scientific">Streptomyces pseudovenezuelae</name>
    <dbReference type="NCBI Taxonomy" id="67350"/>
    <lineage>
        <taxon>Bacteria</taxon>
        <taxon>Bacillati</taxon>
        <taxon>Actinomycetota</taxon>
        <taxon>Actinomycetes</taxon>
        <taxon>Kitasatosporales</taxon>
        <taxon>Streptomycetaceae</taxon>
        <taxon>Streptomyces</taxon>
        <taxon>Streptomyces aurantiacus group</taxon>
    </lineage>
</organism>
<dbReference type="PANTHER" id="PTHR43481:SF4">
    <property type="entry name" value="GLYCEROL-1-PHOSPHATE PHOSPHOHYDROLASE 1-RELATED"/>
    <property type="match status" value="1"/>
</dbReference>
<evidence type="ECO:0000313" key="2">
    <source>
        <dbReference type="Proteomes" id="UP000053039"/>
    </source>
</evidence>
<sequence>MECVVFEDSGAGIAAGKAAGMRVVGVGPRAGLHGPDVVVPDLTRVRVEARTDGTLRLHVG</sequence>
<dbReference type="InterPro" id="IPR006439">
    <property type="entry name" value="HAD-SF_hydro_IA"/>
</dbReference>
<dbReference type="InterPro" id="IPR023214">
    <property type="entry name" value="HAD_sf"/>
</dbReference>
<dbReference type="GO" id="GO:0050308">
    <property type="term" value="F:sugar-phosphatase activity"/>
    <property type="evidence" value="ECO:0007669"/>
    <property type="project" value="TreeGrafter"/>
</dbReference>
<dbReference type="PANTHER" id="PTHR43481">
    <property type="entry name" value="FRUCTOSE-1-PHOSPHATE PHOSPHATASE"/>
    <property type="match status" value="1"/>
</dbReference>
<name>A0A101ND18_9ACTN</name>
<dbReference type="InterPro" id="IPR051806">
    <property type="entry name" value="HAD-like_SPP"/>
</dbReference>
<dbReference type="EMBL" id="LMWM01000003">
    <property type="protein sequence ID" value="KUM90971.1"/>
    <property type="molecule type" value="Genomic_DNA"/>
</dbReference>
<gene>
    <name evidence="1" type="ORF">AQI94_04100</name>
</gene>
<reference evidence="1 2" key="1">
    <citation type="submission" date="2015-10" db="EMBL/GenBank/DDBJ databases">
        <title>Draft genome sequence of Streptomyces pseudovenezuelae DSM 40212, type strain for the species Streptomyces pseudovenezuelae.</title>
        <authorList>
            <person name="Ruckert C."/>
            <person name="Winkler A."/>
            <person name="Kalinowski J."/>
            <person name="Kampfer P."/>
            <person name="Glaeser S."/>
        </authorList>
    </citation>
    <scope>NUCLEOTIDE SEQUENCE [LARGE SCALE GENOMIC DNA]</scope>
    <source>
        <strain evidence="1 2">DSM 40212</strain>
    </source>
</reference>
<dbReference type="NCBIfam" id="TIGR01509">
    <property type="entry name" value="HAD-SF-IA-v3"/>
    <property type="match status" value="1"/>
</dbReference>
<dbReference type="Proteomes" id="UP000053039">
    <property type="component" value="Unassembled WGS sequence"/>
</dbReference>
<protein>
    <recommendedName>
        <fullName evidence="3">Haloacid dehalogenase</fullName>
    </recommendedName>
</protein>
<accession>A0A101ND18</accession>
<dbReference type="SUPFAM" id="SSF56784">
    <property type="entry name" value="HAD-like"/>
    <property type="match status" value="1"/>
</dbReference>